<sequence length="76" mass="8615">MEIDCTKVAKASARDNTDLLQLCSSQCDWQTLRTKNEQQKYDERRKFKFICSIAMLISAKCRRSSLAEHAIAATGS</sequence>
<protein>
    <submittedName>
        <fullName evidence="1">Uncharacterized protein</fullName>
    </submittedName>
</protein>
<reference evidence="1 2" key="1">
    <citation type="submission" date="2019-03" db="EMBL/GenBank/DDBJ databases">
        <title>Single cell metagenomics reveals metabolic interactions within the superorganism composed of flagellate Streblomastix strix and complex community of Bacteroidetes bacteria on its surface.</title>
        <authorList>
            <person name="Treitli S.C."/>
            <person name="Kolisko M."/>
            <person name="Husnik F."/>
            <person name="Keeling P."/>
            <person name="Hampl V."/>
        </authorList>
    </citation>
    <scope>NUCLEOTIDE SEQUENCE [LARGE SCALE GENOMIC DNA]</scope>
    <source>
        <strain evidence="1">ST1C</strain>
    </source>
</reference>
<comment type="caution">
    <text evidence="1">The sequence shown here is derived from an EMBL/GenBank/DDBJ whole genome shotgun (WGS) entry which is preliminary data.</text>
</comment>
<gene>
    <name evidence="1" type="ORF">EZS28_005002</name>
</gene>
<name>A0A5J4WWR2_9EUKA</name>
<dbReference type="EMBL" id="SNRW01000745">
    <property type="protein sequence ID" value="KAA6399474.1"/>
    <property type="molecule type" value="Genomic_DNA"/>
</dbReference>
<dbReference type="AlphaFoldDB" id="A0A5J4WWR2"/>
<evidence type="ECO:0000313" key="2">
    <source>
        <dbReference type="Proteomes" id="UP000324800"/>
    </source>
</evidence>
<organism evidence="1 2">
    <name type="scientific">Streblomastix strix</name>
    <dbReference type="NCBI Taxonomy" id="222440"/>
    <lineage>
        <taxon>Eukaryota</taxon>
        <taxon>Metamonada</taxon>
        <taxon>Preaxostyla</taxon>
        <taxon>Oxymonadida</taxon>
        <taxon>Streblomastigidae</taxon>
        <taxon>Streblomastix</taxon>
    </lineage>
</organism>
<dbReference type="Proteomes" id="UP000324800">
    <property type="component" value="Unassembled WGS sequence"/>
</dbReference>
<accession>A0A5J4WWR2</accession>
<proteinExistence type="predicted"/>
<evidence type="ECO:0000313" key="1">
    <source>
        <dbReference type="EMBL" id="KAA6399474.1"/>
    </source>
</evidence>